<sequence>MLAIIIPFFKLAYFKATLDSLAKQTNKCFKVYIGDDASPEVCTDLLKQYAGQFDFVYHRFKDNLGSKSLTQQWVRCIELSEKEEWLMILGDDDCLSPNCVEVFYEHLEIIERTTNLVRFAKKIIDEDTHLEQSVQYNPELELAATAFYRRITGQTTITLSEYIFRRRVYLKYGFYDYPLAWHSDNRAWLEFAEDKPIYSINEAVVGVGCSALSITGSSAYKEQKRKASRLFYNYLVTEKLSIFDKKQAIRVLHKYENAIGLLRELTFKDRIFLMPYYWKNYESTSFKSNLKKILKTLFRSY</sequence>
<proteinExistence type="predicted"/>
<dbReference type="GO" id="GO:0016758">
    <property type="term" value="F:hexosyltransferase activity"/>
    <property type="evidence" value="ECO:0007669"/>
    <property type="project" value="UniProtKB-ARBA"/>
</dbReference>
<protein>
    <submittedName>
        <fullName evidence="2">Glycosyltransferase family 2 protein</fullName>
    </submittedName>
</protein>
<accession>A0A8J6QBK2</accession>
<dbReference type="InterPro" id="IPR029044">
    <property type="entry name" value="Nucleotide-diphossugar_trans"/>
</dbReference>
<dbReference type="AlphaFoldDB" id="A0A8J6QBK2"/>
<dbReference type="EMBL" id="JACVXC010000010">
    <property type="protein sequence ID" value="MBD0837026.1"/>
    <property type="molecule type" value="Genomic_DNA"/>
</dbReference>
<feature type="domain" description="Glycosyltransferase 2-like" evidence="1">
    <location>
        <begin position="4"/>
        <end position="128"/>
    </location>
</feature>
<organism evidence="2 3">
    <name type="scientific">Aestuariibaculum suncheonense</name>
    <dbReference type="NCBI Taxonomy" id="1028745"/>
    <lineage>
        <taxon>Bacteria</taxon>
        <taxon>Pseudomonadati</taxon>
        <taxon>Bacteroidota</taxon>
        <taxon>Flavobacteriia</taxon>
        <taxon>Flavobacteriales</taxon>
        <taxon>Flavobacteriaceae</taxon>
    </lineage>
</organism>
<reference evidence="2" key="1">
    <citation type="journal article" date="2013" name="Int. J. Syst. Evol. Microbiol.">
        <title>Aestuariibaculum suncheonense gen. nov., sp. nov., a marine bacterium of the family Flavobacteriaceae isolated from a tidal flat and emended descriptions of the genera Gaetbulibacter and Tamlana.</title>
        <authorList>
            <person name="Jeong S.H."/>
            <person name="Park M.S."/>
            <person name="Jin H.M."/>
            <person name="Lee K."/>
            <person name="Park W."/>
            <person name="Jeon C.O."/>
        </authorList>
    </citation>
    <scope>NUCLEOTIDE SEQUENCE</scope>
    <source>
        <strain evidence="2">SC17</strain>
    </source>
</reference>
<evidence type="ECO:0000259" key="1">
    <source>
        <dbReference type="Pfam" id="PF00535"/>
    </source>
</evidence>
<comment type="caution">
    <text evidence="2">The sequence shown here is derived from an EMBL/GenBank/DDBJ whole genome shotgun (WGS) entry which is preliminary data.</text>
</comment>
<dbReference type="PANTHER" id="PTHR22916:SF3">
    <property type="entry name" value="UDP-GLCNAC:BETAGAL BETA-1,3-N-ACETYLGLUCOSAMINYLTRANSFERASE-LIKE PROTEIN 1"/>
    <property type="match status" value="1"/>
</dbReference>
<dbReference type="CDD" id="cd00761">
    <property type="entry name" value="Glyco_tranf_GTA_type"/>
    <property type="match status" value="1"/>
</dbReference>
<evidence type="ECO:0000313" key="2">
    <source>
        <dbReference type="EMBL" id="MBD0837026.1"/>
    </source>
</evidence>
<dbReference type="Proteomes" id="UP000602057">
    <property type="component" value="Unassembled WGS sequence"/>
</dbReference>
<dbReference type="PANTHER" id="PTHR22916">
    <property type="entry name" value="GLYCOSYLTRANSFERASE"/>
    <property type="match status" value="1"/>
</dbReference>
<name>A0A8J6QBK2_9FLAO</name>
<dbReference type="InterPro" id="IPR001173">
    <property type="entry name" value="Glyco_trans_2-like"/>
</dbReference>
<reference evidence="2" key="2">
    <citation type="submission" date="2020-09" db="EMBL/GenBank/DDBJ databases">
        <authorList>
            <person name="Wu Z."/>
        </authorList>
    </citation>
    <scope>NUCLEOTIDE SEQUENCE</scope>
    <source>
        <strain evidence="2">SC17</strain>
    </source>
</reference>
<dbReference type="Pfam" id="PF00535">
    <property type="entry name" value="Glycos_transf_2"/>
    <property type="match status" value="1"/>
</dbReference>
<gene>
    <name evidence="2" type="ORF">ICJ84_16450</name>
</gene>
<evidence type="ECO:0000313" key="3">
    <source>
        <dbReference type="Proteomes" id="UP000602057"/>
    </source>
</evidence>
<dbReference type="Gene3D" id="3.90.550.10">
    <property type="entry name" value="Spore Coat Polysaccharide Biosynthesis Protein SpsA, Chain A"/>
    <property type="match status" value="1"/>
</dbReference>
<dbReference type="RefSeq" id="WP_188217520.1">
    <property type="nucleotide sequence ID" value="NZ_BAABGH010000002.1"/>
</dbReference>
<dbReference type="SUPFAM" id="SSF53448">
    <property type="entry name" value="Nucleotide-diphospho-sugar transferases"/>
    <property type="match status" value="1"/>
</dbReference>
<keyword evidence="3" id="KW-1185">Reference proteome</keyword>